<reference evidence="8 9" key="1">
    <citation type="submission" date="2016-02" db="EMBL/GenBank/DDBJ databases">
        <title>Comparative analysis of three nematocidal Bacillus thuringiensis strains.</title>
        <authorList>
            <person name="Hollensteiner J."/>
            <person name="Kloesener M."/>
            <person name="Bunk B."/>
            <person name="Sproeer C."/>
            <person name="Rosenstiel P."/>
            <person name="Schulte-Iserlohe R."/>
            <person name="Schulenburg H."/>
            <person name="Liesegang H."/>
        </authorList>
    </citation>
    <scope>NUCLEOTIDE SEQUENCE [LARGE SCALE GENOMIC DNA]</scope>
    <source>
        <strain evidence="8 9">Bt18247</strain>
    </source>
</reference>
<dbReference type="InterPro" id="IPR029494">
    <property type="entry name" value="DarT"/>
</dbReference>
<feature type="active site" description="Proton acceptor" evidence="6">
    <location>
        <position position="64"/>
    </location>
</feature>
<dbReference type="AlphaFoldDB" id="A0A9W3SQC2"/>
<dbReference type="EMBL" id="CP015250">
    <property type="protein sequence ID" value="AOM09557.1"/>
    <property type="molecule type" value="Genomic_DNA"/>
</dbReference>
<evidence type="ECO:0000256" key="1">
    <source>
        <dbReference type="ARBA" id="ARBA00022649"/>
    </source>
</evidence>
<dbReference type="Pfam" id="PF14487">
    <property type="entry name" value="DarT"/>
    <property type="match status" value="1"/>
</dbReference>
<accession>A0A9W3SQC2</accession>
<dbReference type="GO" id="GO:0016779">
    <property type="term" value="F:nucleotidyltransferase activity"/>
    <property type="evidence" value="ECO:0007669"/>
    <property type="project" value="UniProtKB-UniRule"/>
</dbReference>
<organism evidence="8 9">
    <name type="scientific">Bacillus thuringiensis Bt18247</name>
    <dbReference type="NCBI Taxonomy" id="1423143"/>
    <lineage>
        <taxon>Bacteria</taxon>
        <taxon>Bacillati</taxon>
        <taxon>Bacillota</taxon>
        <taxon>Bacilli</taxon>
        <taxon>Bacillales</taxon>
        <taxon>Bacillaceae</taxon>
        <taxon>Bacillus</taxon>
        <taxon>Bacillus cereus group</taxon>
    </lineage>
</organism>
<name>A0A9W3SQC2_BACTU</name>
<keyword evidence="4 6" id="KW-0548">Nucleotidyltransferase</keyword>
<dbReference type="GO" id="GO:0016757">
    <property type="term" value="F:glycosyltransferase activity"/>
    <property type="evidence" value="ECO:0007669"/>
    <property type="project" value="UniProtKB-UniRule"/>
</dbReference>
<comment type="similarity">
    <text evidence="6">Belongs to the DarT ADP-ribosyltransferase family.</text>
</comment>
<keyword evidence="3 6" id="KW-0808">Transferase</keyword>
<gene>
    <name evidence="8" type="ORF">BTI247_11470</name>
</gene>
<feature type="active site" evidence="6">
    <location>
        <position position="166"/>
    </location>
</feature>
<feature type="domain" description="DarT" evidence="7">
    <location>
        <begin position="25"/>
        <end position="210"/>
    </location>
</feature>
<keyword evidence="5 6" id="KW-0238">DNA-binding</keyword>
<feature type="binding site" evidence="6">
    <location>
        <begin position="29"/>
        <end position="31"/>
    </location>
    <ligand>
        <name>NAD(+)</name>
        <dbReference type="ChEBI" id="CHEBI:57540"/>
    </ligand>
</feature>
<keyword evidence="2 6" id="KW-0328">Glycosyltransferase</keyword>
<dbReference type="GO" id="GO:0003677">
    <property type="term" value="F:DNA binding"/>
    <property type="evidence" value="ECO:0007669"/>
    <property type="project" value="UniProtKB-UniRule"/>
</dbReference>
<dbReference type="RefSeq" id="WP_069355087.1">
    <property type="nucleotide sequence ID" value="NZ_CP015250.1"/>
</dbReference>
<evidence type="ECO:0000256" key="3">
    <source>
        <dbReference type="ARBA" id="ARBA00022679"/>
    </source>
</evidence>
<feature type="binding site" evidence="6">
    <location>
        <position position="64"/>
    </location>
    <ligand>
        <name>NAD(+)</name>
        <dbReference type="ChEBI" id="CHEBI:57540"/>
    </ligand>
</feature>
<evidence type="ECO:0000256" key="2">
    <source>
        <dbReference type="ARBA" id="ARBA00022676"/>
    </source>
</evidence>
<comment type="catalytic activity">
    <reaction evidence="6">
        <text>a thymidine in DNA + NAD(+) = an N-(ADP-alpha-D-ribosyl)-thymidine in DNA + nicotinamide + H(+)</text>
        <dbReference type="Rhea" id="RHEA:71651"/>
        <dbReference type="Rhea" id="RHEA-COMP:13556"/>
        <dbReference type="Rhea" id="RHEA-COMP:18051"/>
        <dbReference type="ChEBI" id="CHEBI:15378"/>
        <dbReference type="ChEBI" id="CHEBI:17154"/>
        <dbReference type="ChEBI" id="CHEBI:57540"/>
        <dbReference type="ChEBI" id="CHEBI:137386"/>
        <dbReference type="ChEBI" id="CHEBI:191199"/>
    </reaction>
</comment>
<keyword evidence="1 6" id="KW-1277">Toxin-antitoxin system</keyword>
<evidence type="ECO:0000313" key="9">
    <source>
        <dbReference type="Proteomes" id="UP000192743"/>
    </source>
</evidence>
<dbReference type="PROSITE" id="PS52018">
    <property type="entry name" value="DART"/>
    <property type="match status" value="1"/>
</dbReference>
<proteinExistence type="inferred from homology"/>
<evidence type="ECO:0000256" key="4">
    <source>
        <dbReference type="ARBA" id="ARBA00022695"/>
    </source>
</evidence>
<evidence type="ECO:0000256" key="5">
    <source>
        <dbReference type="ARBA" id="ARBA00023125"/>
    </source>
</evidence>
<evidence type="ECO:0000256" key="6">
    <source>
        <dbReference type="PROSITE-ProRule" id="PRU01362"/>
    </source>
</evidence>
<evidence type="ECO:0000259" key="7">
    <source>
        <dbReference type="PROSITE" id="PS52018"/>
    </source>
</evidence>
<protein>
    <recommendedName>
        <fullName evidence="7">DarT domain-containing protein</fullName>
    </recommendedName>
</protein>
<evidence type="ECO:0000313" key="8">
    <source>
        <dbReference type="EMBL" id="AOM09557.1"/>
    </source>
</evidence>
<comment type="caution">
    <text evidence="6">Lacks conserved residue(s) required for the propagation of feature annotation.</text>
</comment>
<dbReference type="Proteomes" id="UP000192743">
    <property type="component" value="Chromosome"/>
</dbReference>
<sequence length="220" mass="25749">MNCSSPFCAVRNDEIREQIKLRNIEHLVHFTNAKNIKSIIKNGIIPVQLHSKYGINSLANDKIRSDDLTETTSFSIEFPNYKMFYKLRAENPNEEWAVLFVNSSILLNKECVFCFDNASNPEIKGIPLKDRMSVSMFKRMFEDIEGILTRSERKLKRYFTTLPQAEILIFGIIDSDYIDKIAFIDSKTKKKYTTFIPNSIKSEVIPDYFYAREDHEYEIE</sequence>